<protein>
    <recommendedName>
        <fullName evidence="5">FAD-binding PCMH-type domain-containing protein</fullName>
    </recommendedName>
</protein>
<dbReference type="PANTHER" id="PTHR42973">
    <property type="entry name" value="BINDING OXIDOREDUCTASE, PUTATIVE (AFU_ORTHOLOGUE AFUA_1G17690)-RELATED"/>
    <property type="match status" value="1"/>
</dbReference>
<name>A0A6A6D0F1_ZASCE</name>
<dbReference type="OrthoDB" id="2151789at2759"/>
<dbReference type="RefSeq" id="XP_033672787.1">
    <property type="nucleotide sequence ID" value="XM_033811556.1"/>
</dbReference>
<dbReference type="InterPro" id="IPR036318">
    <property type="entry name" value="FAD-bd_PCMH-like_sf"/>
</dbReference>
<evidence type="ECO:0000256" key="4">
    <source>
        <dbReference type="ARBA" id="ARBA00023002"/>
    </source>
</evidence>
<dbReference type="GO" id="GO:0071949">
    <property type="term" value="F:FAD binding"/>
    <property type="evidence" value="ECO:0007669"/>
    <property type="project" value="InterPro"/>
</dbReference>
<dbReference type="Proteomes" id="UP000799537">
    <property type="component" value="Unassembled WGS sequence"/>
</dbReference>
<evidence type="ECO:0000259" key="5">
    <source>
        <dbReference type="PROSITE" id="PS51387"/>
    </source>
</evidence>
<comment type="similarity">
    <text evidence="1">Belongs to the oxygen-dependent FAD-linked oxidoreductase family.</text>
</comment>
<dbReference type="InterPro" id="IPR016169">
    <property type="entry name" value="FAD-bd_PCMH_sub2"/>
</dbReference>
<keyword evidence="4" id="KW-0560">Oxidoreductase</keyword>
<evidence type="ECO:0000313" key="7">
    <source>
        <dbReference type="Proteomes" id="UP000799537"/>
    </source>
</evidence>
<accession>A0A6A6D0F1</accession>
<dbReference type="SUPFAM" id="SSF56176">
    <property type="entry name" value="FAD-binding/transporter-associated domain-like"/>
    <property type="match status" value="1"/>
</dbReference>
<dbReference type="GeneID" id="54564828"/>
<evidence type="ECO:0000313" key="6">
    <source>
        <dbReference type="EMBL" id="KAF2171898.1"/>
    </source>
</evidence>
<reference evidence="6" key="1">
    <citation type="journal article" date="2020" name="Stud. Mycol.">
        <title>101 Dothideomycetes genomes: a test case for predicting lifestyles and emergence of pathogens.</title>
        <authorList>
            <person name="Haridas S."/>
            <person name="Albert R."/>
            <person name="Binder M."/>
            <person name="Bloem J."/>
            <person name="Labutti K."/>
            <person name="Salamov A."/>
            <person name="Andreopoulos B."/>
            <person name="Baker S."/>
            <person name="Barry K."/>
            <person name="Bills G."/>
            <person name="Bluhm B."/>
            <person name="Cannon C."/>
            <person name="Castanera R."/>
            <person name="Culley D."/>
            <person name="Daum C."/>
            <person name="Ezra D."/>
            <person name="Gonzalez J."/>
            <person name="Henrissat B."/>
            <person name="Kuo A."/>
            <person name="Liang C."/>
            <person name="Lipzen A."/>
            <person name="Lutzoni F."/>
            <person name="Magnuson J."/>
            <person name="Mondo S."/>
            <person name="Nolan M."/>
            <person name="Ohm R."/>
            <person name="Pangilinan J."/>
            <person name="Park H.-J."/>
            <person name="Ramirez L."/>
            <person name="Alfaro M."/>
            <person name="Sun H."/>
            <person name="Tritt A."/>
            <person name="Yoshinaga Y."/>
            <person name="Zwiers L.-H."/>
            <person name="Turgeon B."/>
            <person name="Goodwin S."/>
            <person name="Spatafora J."/>
            <person name="Crous P."/>
            <person name="Grigoriev I."/>
        </authorList>
    </citation>
    <scope>NUCLEOTIDE SEQUENCE</scope>
    <source>
        <strain evidence="6">ATCC 36951</strain>
    </source>
</reference>
<evidence type="ECO:0000256" key="2">
    <source>
        <dbReference type="ARBA" id="ARBA00022630"/>
    </source>
</evidence>
<feature type="domain" description="FAD-binding PCMH-type" evidence="5">
    <location>
        <begin position="68"/>
        <end position="239"/>
    </location>
</feature>
<organism evidence="6 7">
    <name type="scientific">Zasmidium cellare ATCC 36951</name>
    <dbReference type="NCBI Taxonomy" id="1080233"/>
    <lineage>
        <taxon>Eukaryota</taxon>
        <taxon>Fungi</taxon>
        <taxon>Dikarya</taxon>
        <taxon>Ascomycota</taxon>
        <taxon>Pezizomycotina</taxon>
        <taxon>Dothideomycetes</taxon>
        <taxon>Dothideomycetidae</taxon>
        <taxon>Mycosphaerellales</taxon>
        <taxon>Mycosphaerellaceae</taxon>
        <taxon>Zasmidium</taxon>
    </lineage>
</organism>
<dbReference type="GO" id="GO:0016491">
    <property type="term" value="F:oxidoreductase activity"/>
    <property type="evidence" value="ECO:0007669"/>
    <property type="project" value="UniProtKB-KW"/>
</dbReference>
<gene>
    <name evidence="6" type="ORF">M409DRAFT_50514</name>
</gene>
<dbReference type="PANTHER" id="PTHR42973:SF34">
    <property type="entry name" value="FAD BINDING DOMAIN PROTEIN (AFU_ORTHOLOGUE AFUA_3G02770)"/>
    <property type="match status" value="1"/>
</dbReference>
<keyword evidence="3" id="KW-0274">FAD</keyword>
<dbReference type="AlphaFoldDB" id="A0A6A6D0F1"/>
<keyword evidence="2" id="KW-0285">Flavoprotein</keyword>
<keyword evidence="7" id="KW-1185">Reference proteome</keyword>
<dbReference type="InterPro" id="IPR006094">
    <property type="entry name" value="Oxid_FAD_bind_N"/>
</dbReference>
<sequence length="514" mass="56661">MASKGYACTGSKTTSPNRLFPTKDISKLTTPKNQALYIQKHCPTISIHLSGQQGYTALQSGYWSSFQRDVEPFCFLEPTTPQDVAQILKILKGLGCPFAVKSGGHAAFAGASSAAEGFTVSLRRFREVSVGEDRRTTRVGTGNTWGEVYEELRPRGLGVVGGRVKNIGVGGLVLGGGISFFSGRYGWACDGVRNYELVTAEGEVLQVSQESQPDLYWALRGGGNQFGVVTRVDLETFEQGDLWGGTRVLLWEHTEALLDAFYEFAQVGAEADVDASMYLAFAYAPKPRDIFVASPFFTHAKGVEEPRVFREFLKLPHVRSTLRKANLVDLADELDKTNPNGLRESYWTHNFLLTREMLSEVTQIWKDEVETLKDVAGVLPALVLQPLTRNILAHFSRNGGNCLGLSPSPSTPSEPLLLMSVPTMWTDTSKDELVISTLRRMVERCVARSREVGAFQRFIYMNYAAREQRVFEGYGEGCLGRLRGVARKWDPEGVLRGQGGFGLWDGVGKAEGEG</sequence>
<dbReference type="Pfam" id="PF01565">
    <property type="entry name" value="FAD_binding_4"/>
    <property type="match status" value="1"/>
</dbReference>
<evidence type="ECO:0000256" key="3">
    <source>
        <dbReference type="ARBA" id="ARBA00022827"/>
    </source>
</evidence>
<dbReference type="Gene3D" id="3.30.465.10">
    <property type="match status" value="1"/>
</dbReference>
<dbReference type="PROSITE" id="PS51387">
    <property type="entry name" value="FAD_PCMH"/>
    <property type="match status" value="1"/>
</dbReference>
<dbReference type="InterPro" id="IPR050416">
    <property type="entry name" value="FAD-linked_Oxidoreductase"/>
</dbReference>
<evidence type="ECO:0000256" key="1">
    <source>
        <dbReference type="ARBA" id="ARBA00005466"/>
    </source>
</evidence>
<proteinExistence type="inferred from homology"/>
<dbReference type="InterPro" id="IPR016166">
    <property type="entry name" value="FAD-bd_PCMH"/>
</dbReference>
<dbReference type="EMBL" id="ML993582">
    <property type="protein sequence ID" value="KAF2171898.1"/>
    <property type="molecule type" value="Genomic_DNA"/>
</dbReference>